<proteinExistence type="inferred from homology"/>
<evidence type="ECO:0000313" key="8">
    <source>
        <dbReference type="EMBL" id="KAJ4953288.1"/>
    </source>
</evidence>
<dbReference type="CDD" id="cd15798">
    <property type="entry name" value="PMEI-like_3"/>
    <property type="match status" value="1"/>
</dbReference>
<feature type="domain" description="Pectinesterase inhibitor" evidence="7">
    <location>
        <begin position="41"/>
        <end position="202"/>
    </location>
</feature>
<protein>
    <recommendedName>
        <fullName evidence="7">Pectinesterase inhibitor domain-containing protein</fullName>
    </recommendedName>
</protein>
<dbReference type="FunFam" id="1.20.140.40:FF:000006">
    <property type="entry name" value="Pectinesterase inhibitor 3"/>
    <property type="match status" value="1"/>
</dbReference>
<reference evidence="8" key="1">
    <citation type="journal article" date="2023" name="Plant J.">
        <title>The genome of the king protea, Protea cynaroides.</title>
        <authorList>
            <person name="Chang J."/>
            <person name="Duong T.A."/>
            <person name="Schoeman C."/>
            <person name="Ma X."/>
            <person name="Roodt D."/>
            <person name="Barker N."/>
            <person name="Li Z."/>
            <person name="Van de Peer Y."/>
            <person name="Mizrachi E."/>
        </authorList>
    </citation>
    <scope>NUCLEOTIDE SEQUENCE</scope>
    <source>
        <tissue evidence="8">Young leaves</tissue>
    </source>
</reference>
<dbReference type="GO" id="GO:0005576">
    <property type="term" value="C:extracellular region"/>
    <property type="evidence" value="ECO:0007669"/>
    <property type="project" value="UniProtKB-SubCell"/>
</dbReference>
<dbReference type="PANTHER" id="PTHR31080">
    <property type="entry name" value="PECTINESTERASE INHIBITOR-LIKE"/>
    <property type="match status" value="1"/>
</dbReference>
<keyword evidence="9" id="KW-1185">Reference proteome</keyword>
<dbReference type="OrthoDB" id="1430376at2759"/>
<feature type="signal peptide" evidence="6">
    <location>
        <begin position="1"/>
        <end position="23"/>
    </location>
</feature>
<dbReference type="PANTHER" id="PTHR31080:SF110">
    <property type="entry name" value="PECTINESTERASE INHIBITOR 3"/>
    <property type="match status" value="1"/>
</dbReference>
<dbReference type="InterPro" id="IPR035513">
    <property type="entry name" value="Invertase/methylesterase_inhib"/>
</dbReference>
<evidence type="ECO:0000256" key="1">
    <source>
        <dbReference type="ARBA" id="ARBA00004239"/>
    </source>
</evidence>
<dbReference type="Gene3D" id="1.20.140.40">
    <property type="entry name" value="Invertase/pectin methylesterase inhibitor family protein"/>
    <property type="match status" value="1"/>
</dbReference>
<comment type="similarity">
    <text evidence="5">Belongs to the PMEI family.</text>
</comment>
<evidence type="ECO:0000256" key="5">
    <source>
        <dbReference type="ARBA" id="ARBA00038471"/>
    </source>
</evidence>
<organism evidence="8 9">
    <name type="scientific">Protea cynaroides</name>
    <dbReference type="NCBI Taxonomy" id="273540"/>
    <lineage>
        <taxon>Eukaryota</taxon>
        <taxon>Viridiplantae</taxon>
        <taxon>Streptophyta</taxon>
        <taxon>Embryophyta</taxon>
        <taxon>Tracheophyta</taxon>
        <taxon>Spermatophyta</taxon>
        <taxon>Magnoliopsida</taxon>
        <taxon>Proteales</taxon>
        <taxon>Proteaceae</taxon>
        <taxon>Protea</taxon>
    </lineage>
</organism>
<gene>
    <name evidence="8" type="ORF">NE237_030120</name>
</gene>
<keyword evidence="4" id="KW-1015">Disulfide bond</keyword>
<dbReference type="InterPro" id="IPR006501">
    <property type="entry name" value="Pectinesterase_inhib_dom"/>
</dbReference>
<dbReference type="AlphaFoldDB" id="A0A9Q0GVA8"/>
<evidence type="ECO:0000313" key="9">
    <source>
        <dbReference type="Proteomes" id="UP001141806"/>
    </source>
</evidence>
<name>A0A9Q0GVA8_9MAGN</name>
<evidence type="ECO:0000256" key="4">
    <source>
        <dbReference type="ARBA" id="ARBA00023157"/>
    </source>
</evidence>
<comment type="subcellular location">
    <subcellularLocation>
        <location evidence="1">Secreted</location>
        <location evidence="1">Extracellular space</location>
    </subcellularLocation>
</comment>
<dbReference type="SMART" id="SM00856">
    <property type="entry name" value="PMEI"/>
    <property type="match status" value="1"/>
</dbReference>
<dbReference type="InterPro" id="IPR051955">
    <property type="entry name" value="PME_Inhibitor"/>
</dbReference>
<dbReference type="Proteomes" id="UP001141806">
    <property type="component" value="Unassembled WGS sequence"/>
</dbReference>
<sequence>MKTWFPTFFFFFFFFFLLYVSSAAWSHSTTAESGKSGKSGSSDDLIRTSCIHARYPKLCLRTLSSYRGPVKTPNDLAQAAVNVSLSRAQKVSEYLTRVKSSQGGEGSNKRQRVAVTDCVEQLSDSVDELRKTLTELRNLRGRSGKFRWHMSNAETWVSAALTNEDTCLDGFKKVNGIGKKVTSDVKRKMRNVSKVTSNALYLINRLDDAHGLGRINL</sequence>
<dbReference type="NCBIfam" id="TIGR01614">
    <property type="entry name" value="PME_inhib"/>
    <property type="match status" value="1"/>
</dbReference>
<accession>A0A9Q0GVA8</accession>
<dbReference type="SUPFAM" id="SSF101148">
    <property type="entry name" value="Plant invertase/pectin methylesterase inhibitor"/>
    <property type="match status" value="1"/>
</dbReference>
<feature type="chain" id="PRO_5040404798" description="Pectinesterase inhibitor domain-containing protein" evidence="6">
    <location>
        <begin position="24"/>
        <end position="217"/>
    </location>
</feature>
<evidence type="ECO:0000256" key="6">
    <source>
        <dbReference type="SAM" id="SignalP"/>
    </source>
</evidence>
<comment type="caution">
    <text evidence="8">The sequence shown here is derived from an EMBL/GenBank/DDBJ whole genome shotgun (WGS) entry which is preliminary data.</text>
</comment>
<evidence type="ECO:0000259" key="7">
    <source>
        <dbReference type="SMART" id="SM00856"/>
    </source>
</evidence>
<keyword evidence="3 6" id="KW-0732">Signal</keyword>
<evidence type="ECO:0000256" key="3">
    <source>
        <dbReference type="ARBA" id="ARBA00022729"/>
    </source>
</evidence>
<dbReference type="Pfam" id="PF04043">
    <property type="entry name" value="PMEI"/>
    <property type="match status" value="1"/>
</dbReference>
<keyword evidence="2" id="KW-0964">Secreted</keyword>
<evidence type="ECO:0000256" key="2">
    <source>
        <dbReference type="ARBA" id="ARBA00022525"/>
    </source>
</evidence>
<dbReference type="GO" id="GO:0004857">
    <property type="term" value="F:enzyme inhibitor activity"/>
    <property type="evidence" value="ECO:0007669"/>
    <property type="project" value="InterPro"/>
</dbReference>
<dbReference type="EMBL" id="JAMYWD010000012">
    <property type="protein sequence ID" value="KAJ4953288.1"/>
    <property type="molecule type" value="Genomic_DNA"/>
</dbReference>